<evidence type="ECO:0000313" key="4">
    <source>
        <dbReference type="EMBL" id="TNM61315.1"/>
    </source>
</evidence>
<reference evidence="4 5" key="1">
    <citation type="submission" date="2019-06" db="EMBL/GenBank/DDBJ databases">
        <title>The draft genome of Rhizobium smilacinae PTYR-5.</title>
        <authorList>
            <person name="Liu L."/>
            <person name="Li L."/>
            <person name="Zhang X."/>
        </authorList>
    </citation>
    <scope>NUCLEOTIDE SEQUENCE [LARGE SCALE GENOMIC DNA]</scope>
    <source>
        <strain evidence="4 5">PTYR-5</strain>
    </source>
</reference>
<sequence>MGNRIPSIALEVRTEWLETFCRSRQVRMRVADQSPHPLGRTMADELSIQLLLVEDDHLLRLDAEELLTENGFEVTSFASAEEAIAELDANAAQFSGVITDIRLGKGGTGWQVGQHARQCVSSIPIVYVTADSAAEWTSHGVPNSVLIQKPFVPAQLIAAISGLLNDASMANAV</sequence>
<dbReference type="PANTHER" id="PTHR44591:SF21">
    <property type="entry name" value="TWO-COMPONENT RESPONSE REGULATOR"/>
    <property type="match status" value="1"/>
</dbReference>
<proteinExistence type="predicted"/>
<dbReference type="PROSITE" id="PS50110">
    <property type="entry name" value="RESPONSE_REGULATORY"/>
    <property type="match status" value="1"/>
</dbReference>
<dbReference type="AlphaFoldDB" id="A0A5C4XCU6"/>
<feature type="domain" description="Response regulatory" evidence="3">
    <location>
        <begin position="49"/>
        <end position="164"/>
    </location>
</feature>
<dbReference type="InterPro" id="IPR050595">
    <property type="entry name" value="Bact_response_regulator"/>
</dbReference>
<dbReference type="GO" id="GO:0000160">
    <property type="term" value="P:phosphorelay signal transduction system"/>
    <property type="evidence" value="ECO:0007669"/>
    <property type="project" value="InterPro"/>
</dbReference>
<dbReference type="EMBL" id="VDMN01000006">
    <property type="protein sequence ID" value="TNM61315.1"/>
    <property type="molecule type" value="Genomic_DNA"/>
</dbReference>
<dbReference type="PANTHER" id="PTHR44591">
    <property type="entry name" value="STRESS RESPONSE REGULATOR PROTEIN 1"/>
    <property type="match status" value="1"/>
</dbReference>
<dbReference type="Gene3D" id="3.40.50.2300">
    <property type="match status" value="1"/>
</dbReference>
<protein>
    <submittedName>
        <fullName evidence="4">Response regulator</fullName>
    </submittedName>
</protein>
<name>A0A5C4XCU6_9HYPH</name>
<evidence type="ECO:0000256" key="2">
    <source>
        <dbReference type="PROSITE-ProRule" id="PRU00169"/>
    </source>
</evidence>
<feature type="modified residue" description="4-aspartylphosphate" evidence="2">
    <location>
        <position position="100"/>
    </location>
</feature>
<dbReference type="InterPro" id="IPR011006">
    <property type="entry name" value="CheY-like_superfamily"/>
</dbReference>
<comment type="caution">
    <text evidence="4">The sequence shown here is derived from an EMBL/GenBank/DDBJ whole genome shotgun (WGS) entry which is preliminary data.</text>
</comment>
<organism evidence="4 5">
    <name type="scientific">Aliirhizobium smilacinae</name>
    <dbReference type="NCBI Taxonomy" id="1395944"/>
    <lineage>
        <taxon>Bacteria</taxon>
        <taxon>Pseudomonadati</taxon>
        <taxon>Pseudomonadota</taxon>
        <taxon>Alphaproteobacteria</taxon>
        <taxon>Hyphomicrobiales</taxon>
        <taxon>Rhizobiaceae</taxon>
        <taxon>Aliirhizobium</taxon>
    </lineage>
</organism>
<dbReference type="Proteomes" id="UP000311605">
    <property type="component" value="Unassembled WGS sequence"/>
</dbReference>
<dbReference type="InterPro" id="IPR001789">
    <property type="entry name" value="Sig_transdc_resp-reg_receiver"/>
</dbReference>
<accession>A0A5C4XCU6</accession>
<evidence type="ECO:0000259" key="3">
    <source>
        <dbReference type="PROSITE" id="PS50110"/>
    </source>
</evidence>
<dbReference type="SUPFAM" id="SSF52172">
    <property type="entry name" value="CheY-like"/>
    <property type="match status" value="1"/>
</dbReference>
<dbReference type="OrthoDB" id="7210814at2"/>
<keyword evidence="5" id="KW-1185">Reference proteome</keyword>
<evidence type="ECO:0000313" key="5">
    <source>
        <dbReference type="Proteomes" id="UP000311605"/>
    </source>
</evidence>
<dbReference type="SMART" id="SM00448">
    <property type="entry name" value="REC"/>
    <property type="match status" value="1"/>
</dbReference>
<gene>
    <name evidence="4" type="ORF">FHP24_22525</name>
</gene>
<keyword evidence="1 2" id="KW-0597">Phosphoprotein</keyword>
<evidence type="ECO:0000256" key="1">
    <source>
        <dbReference type="ARBA" id="ARBA00022553"/>
    </source>
</evidence>
<dbReference type="Pfam" id="PF00072">
    <property type="entry name" value="Response_reg"/>
    <property type="match status" value="1"/>
</dbReference>